<feature type="transmembrane region" description="Helical" evidence="1">
    <location>
        <begin position="128"/>
        <end position="149"/>
    </location>
</feature>
<keyword evidence="3" id="KW-1185">Reference proteome</keyword>
<accession>G9WTZ9</accession>
<evidence type="ECO:0000313" key="3">
    <source>
        <dbReference type="Proteomes" id="UP000003527"/>
    </source>
</evidence>
<gene>
    <name evidence="2" type="ORF">HMPREF9624_00509</name>
</gene>
<feature type="transmembrane region" description="Helical" evidence="1">
    <location>
        <begin position="193"/>
        <end position="211"/>
    </location>
</feature>
<feature type="transmembrane region" description="Helical" evidence="1">
    <location>
        <begin position="405"/>
        <end position="422"/>
    </location>
</feature>
<feature type="transmembrane region" description="Helical" evidence="1">
    <location>
        <begin position="54"/>
        <end position="74"/>
    </location>
</feature>
<feature type="transmembrane region" description="Helical" evidence="1">
    <location>
        <begin position="311"/>
        <end position="332"/>
    </location>
</feature>
<feature type="transmembrane region" description="Helical" evidence="1">
    <location>
        <begin position="12"/>
        <end position="42"/>
    </location>
</feature>
<keyword evidence="1" id="KW-0472">Membrane</keyword>
<dbReference type="EMBL" id="AFZD01000016">
    <property type="protein sequence ID" value="EHL12202.1"/>
    <property type="molecule type" value="Genomic_DNA"/>
</dbReference>
<feature type="transmembrane region" description="Helical" evidence="1">
    <location>
        <begin position="352"/>
        <end position="374"/>
    </location>
</feature>
<keyword evidence="1" id="KW-1133">Transmembrane helix</keyword>
<dbReference type="RefSeq" id="WP_009536402.1">
    <property type="nucleotide sequence ID" value="NZ_JH414504.1"/>
</dbReference>
<name>G9WTZ9_9FIRM</name>
<dbReference type="Pfam" id="PF01901">
    <property type="entry name" value="O_anti_polymase"/>
    <property type="match status" value="1"/>
</dbReference>
<proteinExistence type="predicted"/>
<organism evidence="2 3">
    <name type="scientific">Oribacterium asaccharolyticum ACB7</name>
    <dbReference type="NCBI Taxonomy" id="796944"/>
    <lineage>
        <taxon>Bacteria</taxon>
        <taxon>Bacillati</taxon>
        <taxon>Bacillota</taxon>
        <taxon>Clostridia</taxon>
        <taxon>Lachnospirales</taxon>
        <taxon>Lachnospiraceae</taxon>
        <taxon>Oribacterium</taxon>
    </lineage>
</organism>
<reference evidence="2 3" key="1">
    <citation type="submission" date="2011-08" db="EMBL/GenBank/DDBJ databases">
        <title>The Genome Sequence of Oribacterium sp. ACB7.</title>
        <authorList>
            <consortium name="The Broad Institute Genome Sequencing Platform"/>
            <person name="Earl A."/>
            <person name="Ward D."/>
            <person name="Feldgarden M."/>
            <person name="Gevers D."/>
            <person name="Sizova M."/>
            <person name="Hazen A."/>
            <person name="Epstein S."/>
            <person name="Young S.K."/>
            <person name="Zeng Q."/>
            <person name="Gargeya S."/>
            <person name="Fitzgerald M."/>
            <person name="Haas B."/>
            <person name="Abouelleil A."/>
            <person name="Alvarado L."/>
            <person name="Arachchi H.M."/>
            <person name="Berlin A."/>
            <person name="Brown A."/>
            <person name="Chapman S.B."/>
            <person name="Chen Z."/>
            <person name="Dunbar C."/>
            <person name="Freedman E."/>
            <person name="Gearin G."/>
            <person name="Gellesch M."/>
            <person name="Goldberg J."/>
            <person name="Griggs A."/>
            <person name="Gujja S."/>
            <person name="Heiman D."/>
            <person name="Howarth C."/>
            <person name="Larson L."/>
            <person name="Lui A."/>
            <person name="MacDonald P.J.P."/>
            <person name="Montmayeur A."/>
            <person name="Murphy C."/>
            <person name="Neiman D."/>
            <person name="Pearson M."/>
            <person name="Priest M."/>
            <person name="Roberts A."/>
            <person name="Saif S."/>
            <person name="Shea T."/>
            <person name="Shenoy N."/>
            <person name="Sisk P."/>
            <person name="Stolte C."/>
            <person name="Sykes S."/>
            <person name="Wortman J."/>
            <person name="Nusbaum C."/>
            <person name="Birren B."/>
        </authorList>
    </citation>
    <scope>NUCLEOTIDE SEQUENCE [LARGE SCALE GENOMIC DNA]</scope>
    <source>
        <strain evidence="2 3">ACB7</strain>
    </source>
</reference>
<feature type="transmembrane region" description="Helical" evidence="1">
    <location>
        <begin position="86"/>
        <end position="107"/>
    </location>
</feature>
<evidence type="ECO:0008006" key="4">
    <source>
        <dbReference type="Google" id="ProtNLM"/>
    </source>
</evidence>
<dbReference type="PATRIC" id="fig|796944.3.peg.1222"/>
<dbReference type="NCBIfam" id="TIGR04370">
    <property type="entry name" value="glyco_rpt_poly"/>
    <property type="match status" value="1"/>
</dbReference>
<keyword evidence="1" id="KW-0812">Transmembrane</keyword>
<dbReference type="HOGENOM" id="CLU_628198_0_0_9"/>
<dbReference type="AlphaFoldDB" id="G9WTZ9"/>
<feature type="transmembrane region" description="Helical" evidence="1">
    <location>
        <begin position="217"/>
        <end position="233"/>
    </location>
</feature>
<evidence type="ECO:0000256" key="1">
    <source>
        <dbReference type="SAM" id="Phobius"/>
    </source>
</evidence>
<comment type="caution">
    <text evidence="2">The sequence shown here is derived from an EMBL/GenBank/DDBJ whole genome shotgun (WGS) entry which is preliminary data.</text>
</comment>
<sequence>MKTVKVLSVYSVVYFLAFVVKTRGLSLLSSFLFLFLAVFLYCVEKKEEKNSLPLCGLFALGLLGGEGIAVLQLSRLSLPWSNTMWLSLYLAYFCFYLAYHLFPYIVSFPEKRERERSAGQDAKFLKRCILFLLGISYLSFSIEAISLGYIPLFTENTPHAYSYFHLKGLHYFTTLFVLVPMLLPCLHKLEKKIGLFSYISFFLSLLLPILLVSRYQLIFSILLFLFSLFLEGYRPKWRKVAVLFFFLGVCYVVLTIERAHSVSYLLDIFEMKNRNIPIVLVQPYMYVANNFENLNLLTINLAAHSNGFKMAYPFLTLSGLKFFIEFPLAYPLYLTKEELSTLTILYDAYYDFGLLGVVLFSAVLGGMGEILYALQSVKKNPFLSGIVAQFSFYLLFSFFTTWFSNASSIFYFGVSIFFAILWQRKEEKRTKQGKEKK</sequence>
<feature type="transmembrane region" description="Helical" evidence="1">
    <location>
        <begin position="240"/>
        <end position="256"/>
    </location>
</feature>
<dbReference type="Proteomes" id="UP000003527">
    <property type="component" value="Unassembled WGS sequence"/>
</dbReference>
<feature type="transmembrane region" description="Helical" evidence="1">
    <location>
        <begin position="169"/>
        <end position="186"/>
    </location>
</feature>
<evidence type="ECO:0000313" key="2">
    <source>
        <dbReference type="EMBL" id="EHL12202.1"/>
    </source>
</evidence>
<dbReference type="InterPro" id="IPR002760">
    <property type="entry name" value="O_anti_polymase"/>
</dbReference>
<protein>
    <recommendedName>
        <fullName evidence="4">Oligosaccharide repeat unit polymerase</fullName>
    </recommendedName>
</protein>